<evidence type="ECO:0000313" key="2">
    <source>
        <dbReference type="Proteomes" id="UP000626109"/>
    </source>
</evidence>
<dbReference type="AlphaFoldDB" id="A0A813KPA2"/>
<organism evidence="1 2">
    <name type="scientific">Polarella glacialis</name>
    <name type="common">Dinoflagellate</name>
    <dbReference type="NCBI Taxonomy" id="89957"/>
    <lineage>
        <taxon>Eukaryota</taxon>
        <taxon>Sar</taxon>
        <taxon>Alveolata</taxon>
        <taxon>Dinophyceae</taxon>
        <taxon>Suessiales</taxon>
        <taxon>Suessiaceae</taxon>
        <taxon>Polarella</taxon>
    </lineage>
</organism>
<accession>A0A813KPA2</accession>
<gene>
    <name evidence="1" type="ORF">PGLA2088_LOCUS35384</name>
</gene>
<dbReference type="EMBL" id="CAJNNW010031826">
    <property type="protein sequence ID" value="CAE8709308.1"/>
    <property type="molecule type" value="Genomic_DNA"/>
</dbReference>
<protein>
    <submittedName>
        <fullName evidence="1">Uncharacterized protein</fullName>
    </submittedName>
</protein>
<dbReference type="Proteomes" id="UP000626109">
    <property type="component" value="Unassembled WGS sequence"/>
</dbReference>
<name>A0A813KPA2_POLGL</name>
<comment type="caution">
    <text evidence="1">The sequence shown here is derived from an EMBL/GenBank/DDBJ whole genome shotgun (WGS) entry which is preliminary data.</text>
</comment>
<sequence length="56" mass="6362">MSEVMACCRAPPNQNMNDMPWGVQAPLQLQQLRHRRDCCSTGTRQDWLLFLGTAGQ</sequence>
<reference evidence="1" key="1">
    <citation type="submission" date="2021-02" db="EMBL/GenBank/DDBJ databases">
        <authorList>
            <person name="Dougan E. K."/>
            <person name="Rhodes N."/>
            <person name="Thang M."/>
            <person name="Chan C."/>
        </authorList>
    </citation>
    <scope>NUCLEOTIDE SEQUENCE</scope>
</reference>
<evidence type="ECO:0000313" key="1">
    <source>
        <dbReference type="EMBL" id="CAE8709308.1"/>
    </source>
</evidence>
<proteinExistence type="predicted"/>